<dbReference type="InterPro" id="IPR020568">
    <property type="entry name" value="Ribosomal_Su5_D2-typ_SF"/>
</dbReference>
<dbReference type="EC" id="5.6.2.2" evidence="11"/>
<evidence type="ECO:0000313" key="14">
    <source>
        <dbReference type="Proteomes" id="UP001174909"/>
    </source>
</evidence>
<keyword evidence="9 11" id="KW-0238">DNA-binding</keyword>
<evidence type="ECO:0000256" key="9">
    <source>
        <dbReference type="ARBA" id="ARBA00023125"/>
    </source>
</evidence>
<dbReference type="SUPFAM" id="SSF56719">
    <property type="entry name" value="Type II DNA topoisomerase"/>
    <property type="match status" value="1"/>
</dbReference>
<dbReference type="InterPro" id="IPR036890">
    <property type="entry name" value="HATPase_C_sf"/>
</dbReference>
<dbReference type="Pfam" id="PF02518">
    <property type="entry name" value="HATPase_c"/>
    <property type="match status" value="1"/>
</dbReference>
<name>A0AA35S4K3_GEOBA</name>
<dbReference type="GO" id="GO:0003918">
    <property type="term" value="F:DNA topoisomerase type II (double strand cut, ATP-hydrolyzing) activity"/>
    <property type="evidence" value="ECO:0007669"/>
    <property type="project" value="UniProtKB-UniRule"/>
</dbReference>
<comment type="caution">
    <text evidence="13">The sequence shown here is derived from an EMBL/GenBank/DDBJ whole genome shotgun (WGS) entry which is preliminary data.</text>
</comment>
<keyword evidence="4" id="KW-0479">Metal-binding</keyword>
<dbReference type="InterPro" id="IPR002288">
    <property type="entry name" value="DNA_gyrase_B_C"/>
</dbReference>
<dbReference type="CDD" id="cd00822">
    <property type="entry name" value="TopoII_Trans_DNA_gyrase"/>
    <property type="match status" value="1"/>
</dbReference>
<dbReference type="GO" id="GO:0006166">
    <property type="term" value="P:purine ribonucleoside salvage"/>
    <property type="evidence" value="ECO:0007669"/>
    <property type="project" value="InterPro"/>
</dbReference>
<comment type="similarity">
    <text evidence="3">Belongs to the type II topoisomerase GyrB family.</text>
</comment>
<comment type="subunit">
    <text evidence="11">Homodimer.</text>
</comment>
<accession>A0AA35S4K3</accession>
<organism evidence="13 14">
    <name type="scientific">Geodia barretti</name>
    <name type="common">Barrett's horny sponge</name>
    <dbReference type="NCBI Taxonomy" id="519541"/>
    <lineage>
        <taxon>Eukaryota</taxon>
        <taxon>Metazoa</taxon>
        <taxon>Porifera</taxon>
        <taxon>Demospongiae</taxon>
        <taxon>Heteroscleromorpha</taxon>
        <taxon>Tetractinellida</taxon>
        <taxon>Astrophorina</taxon>
        <taxon>Geodiidae</taxon>
        <taxon>Geodia</taxon>
    </lineage>
</organism>
<evidence type="ECO:0000256" key="1">
    <source>
        <dbReference type="ARBA" id="ARBA00000185"/>
    </source>
</evidence>
<keyword evidence="6 11" id="KW-0067">ATP-binding</keyword>
<dbReference type="SUPFAM" id="SSF54211">
    <property type="entry name" value="Ribosomal protein S5 domain 2-like"/>
    <property type="match status" value="1"/>
</dbReference>
<dbReference type="Pfam" id="PF00156">
    <property type="entry name" value="Pribosyltran"/>
    <property type="match status" value="1"/>
</dbReference>
<dbReference type="CDD" id="cd06223">
    <property type="entry name" value="PRTases_typeI"/>
    <property type="match status" value="1"/>
</dbReference>
<dbReference type="Pfam" id="PF00204">
    <property type="entry name" value="DNA_gyraseB"/>
    <property type="match status" value="1"/>
</dbReference>
<proteinExistence type="inferred from homology"/>
<reference evidence="13" key="1">
    <citation type="submission" date="2023-03" db="EMBL/GenBank/DDBJ databases">
        <authorList>
            <person name="Steffen K."/>
            <person name="Cardenas P."/>
        </authorList>
    </citation>
    <scope>NUCLEOTIDE SEQUENCE</scope>
</reference>
<dbReference type="SUPFAM" id="SSF53271">
    <property type="entry name" value="PRTase-like"/>
    <property type="match status" value="1"/>
</dbReference>
<dbReference type="GO" id="GO:0006265">
    <property type="term" value="P:DNA topological change"/>
    <property type="evidence" value="ECO:0007669"/>
    <property type="project" value="UniProtKB-UniRule"/>
</dbReference>
<dbReference type="GO" id="GO:0003677">
    <property type="term" value="F:DNA binding"/>
    <property type="evidence" value="ECO:0007669"/>
    <property type="project" value="UniProtKB-UniRule"/>
</dbReference>
<keyword evidence="8 11" id="KW-0799">Topoisomerase</keyword>
<dbReference type="Gene3D" id="3.30.565.10">
    <property type="entry name" value="Histidine kinase-like ATPase, C-terminal domain"/>
    <property type="match status" value="1"/>
</dbReference>
<evidence type="ECO:0000256" key="8">
    <source>
        <dbReference type="ARBA" id="ARBA00023029"/>
    </source>
</evidence>
<evidence type="ECO:0000256" key="3">
    <source>
        <dbReference type="ARBA" id="ARBA00010708"/>
    </source>
</evidence>
<dbReference type="InterPro" id="IPR003594">
    <property type="entry name" value="HATPase_dom"/>
</dbReference>
<dbReference type="SUPFAM" id="SSF55874">
    <property type="entry name" value="ATPase domain of HSP90 chaperone/DNA topoisomerase II/histidine kinase"/>
    <property type="match status" value="1"/>
</dbReference>
<dbReference type="SMART" id="SM00387">
    <property type="entry name" value="HATPase_c"/>
    <property type="match status" value="1"/>
</dbReference>
<sequence>MYIGSTGVDGLHHLIKELLDNAVDEALAGHCDRIDVHLAKDGAVTVSDNGRGIPVDVHPDTGVSGLETVLTTLHAGGKFDGAAYKVSGGLHGVGASVVNALASQLHAEVYRGGHRYTQDYSRGIPSTELVRHQRVNKHGTMVTYCADPDIFPEITYDFGRLVAQLRQTAYLNKGLEISLVSEFHEAERNGDVERSFFFDTGVASMVRNINRKRNVVMPEPFYYQRNADDADVEVAFQYHHTDGHDNLAADERTFANCILTSEGGTHLAGFRSALTRVLNDHARKQNVFKDPKDSFTGDDTRGGLVAIISVKLGDPQFEGQTKNKLSNPEIRGRVETATAEGLTRFLEENPTAAKSMLDKVQTNHAAREAARRARDLVLRKNALDGTSLPGKLADCAERDPAKSELYIVEGESAGGSAKMGRDRQFQAILPLKGKILNVERFLDKVERILGHEEIRAVIAAVGTGEGEAFDISKLRYHYIIIMTDADVDGSHIRTLILTYFYRRMRPLIDGGFLYIAQPPLYRVQRGRNIAYAYSEDEKDQLIKKMSTARAEPAVQRYKGLGEMNADQLWDTTMNPETRKMLRVSAHDLAEAHDVFEMLMAIGTTTRVRTAAVDPTDGMLLLLSEAELQCEVARLAGEIDRDYADTGVVLVGVLKGAALFVADLLRQLRVEVISVEYLRASSYGSGTSSSGTVRIEGTPASENIAGRHVLLVDDITDTGHTLVAVSEYLEAMQPASLRICTLLDKPDRREAEIGYDYVGFSIPNHFVVGYGMDLDERYRGLPAVYYFP</sequence>
<dbReference type="InterPro" id="IPR000836">
    <property type="entry name" value="PRTase_dom"/>
</dbReference>
<evidence type="ECO:0000313" key="13">
    <source>
        <dbReference type="EMBL" id="CAI8023325.1"/>
    </source>
</evidence>
<evidence type="ECO:0000256" key="6">
    <source>
        <dbReference type="ARBA" id="ARBA00022840"/>
    </source>
</evidence>
<dbReference type="AlphaFoldDB" id="A0AA35S4K3"/>
<dbReference type="PANTHER" id="PTHR45866:SF1">
    <property type="entry name" value="DNA GYRASE SUBUNIT B, MITOCHONDRIAL"/>
    <property type="match status" value="1"/>
</dbReference>
<dbReference type="Gene3D" id="3.40.50.2020">
    <property type="match status" value="1"/>
</dbReference>
<dbReference type="GO" id="GO:0004422">
    <property type="term" value="F:hypoxanthine phosphoribosyltransferase activity"/>
    <property type="evidence" value="ECO:0007669"/>
    <property type="project" value="InterPro"/>
</dbReference>
<comment type="function">
    <text evidence="11">Control of topological states of DNA by transient breakage and subsequent rejoining of DNA strands. Topoisomerase II makes double-strand breaks.</text>
</comment>
<dbReference type="InterPro" id="IPR013506">
    <property type="entry name" value="Topo_IIA_bsu_dom2"/>
</dbReference>
<dbReference type="Pfam" id="PF01751">
    <property type="entry name" value="Toprim"/>
    <property type="match status" value="1"/>
</dbReference>
<keyword evidence="5 11" id="KW-0547">Nucleotide-binding</keyword>
<keyword evidence="10 11" id="KW-0413">Isomerase</keyword>
<dbReference type="Gene3D" id="3.40.50.670">
    <property type="match status" value="1"/>
</dbReference>
<dbReference type="InterPro" id="IPR013759">
    <property type="entry name" value="Topo_IIA_B_C"/>
</dbReference>
<dbReference type="InterPro" id="IPR005904">
    <property type="entry name" value="Hxn_phspho_trans"/>
</dbReference>
<dbReference type="InterPro" id="IPR013760">
    <property type="entry name" value="Topo_IIA-like_dom_sf"/>
</dbReference>
<evidence type="ECO:0000259" key="12">
    <source>
        <dbReference type="PROSITE" id="PS50880"/>
    </source>
</evidence>
<feature type="domain" description="Toprim" evidence="12">
    <location>
        <begin position="403"/>
        <end position="519"/>
    </location>
</feature>
<protein>
    <recommendedName>
        <fullName evidence="11">DNA topoisomerase 2</fullName>
        <ecNumber evidence="11">5.6.2.2</ecNumber>
    </recommendedName>
</protein>
<dbReference type="CDD" id="cd16928">
    <property type="entry name" value="HATPase_GyrB-like"/>
    <property type="match status" value="1"/>
</dbReference>
<dbReference type="InterPro" id="IPR029057">
    <property type="entry name" value="PRTase-like"/>
</dbReference>
<evidence type="ECO:0000256" key="10">
    <source>
        <dbReference type="ARBA" id="ARBA00023235"/>
    </source>
</evidence>
<gene>
    <name evidence="13" type="ORF">GBAR_LOCUS13631</name>
</gene>
<dbReference type="Pfam" id="PF00986">
    <property type="entry name" value="DNA_gyraseB_C"/>
    <property type="match status" value="1"/>
</dbReference>
<dbReference type="GO" id="GO:0005524">
    <property type="term" value="F:ATP binding"/>
    <property type="evidence" value="ECO:0007669"/>
    <property type="project" value="UniProtKB-UniRule"/>
</dbReference>
<dbReference type="InterPro" id="IPR001241">
    <property type="entry name" value="Topo_IIA"/>
</dbReference>
<dbReference type="InterPro" id="IPR014721">
    <property type="entry name" value="Ribsml_uS5_D2-typ_fold_subgr"/>
</dbReference>
<dbReference type="NCBIfam" id="TIGR01203">
    <property type="entry name" value="HGPRTase"/>
    <property type="match status" value="1"/>
</dbReference>
<keyword evidence="14" id="KW-1185">Reference proteome</keyword>
<dbReference type="PRINTS" id="PR00418">
    <property type="entry name" value="TPI2FAMILY"/>
</dbReference>
<dbReference type="PRINTS" id="PR01159">
    <property type="entry name" value="DNAGYRASEB"/>
</dbReference>
<comment type="cofactor">
    <cofactor evidence="2">
        <name>Mg(2+)</name>
        <dbReference type="ChEBI" id="CHEBI:18420"/>
    </cofactor>
</comment>
<evidence type="ECO:0000256" key="5">
    <source>
        <dbReference type="ARBA" id="ARBA00022741"/>
    </source>
</evidence>
<dbReference type="InterPro" id="IPR006171">
    <property type="entry name" value="TOPRIM_dom"/>
</dbReference>
<dbReference type="Proteomes" id="UP001174909">
    <property type="component" value="Unassembled WGS sequence"/>
</dbReference>
<evidence type="ECO:0000256" key="7">
    <source>
        <dbReference type="ARBA" id="ARBA00022842"/>
    </source>
</evidence>
<dbReference type="Gene3D" id="3.30.230.10">
    <property type="match status" value="1"/>
</dbReference>
<keyword evidence="7" id="KW-0460">Magnesium</keyword>
<dbReference type="NCBIfam" id="NF004189">
    <property type="entry name" value="PRK05644.1"/>
    <property type="match status" value="1"/>
</dbReference>
<comment type="similarity">
    <text evidence="11">Belongs to the type II topoisomerase family.</text>
</comment>
<dbReference type="PANTHER" id="PTHR45866">
    <property type="entry name" value="DNA GYRASE/TOPOISOMERASE SUBUNIT B"/>
    <property type="match status" value="1"/>
</dbReference>
<evidence type="ECO:0000256" key="4">
    <source>
        <dbReference type="ARBA" id="ARBA00022723"/>
    </source>
</evidence>
<evidence type="ECO:0000256" key="11">
    <source>
        <dbReference type="RuleBase" id="RU362094"/>
    </source>
</evidence>
<comment type="catalytic activity">
    <reaction evidence="1 11">
        <text>ATP-dependent breakage, passage and rejoining of double-stranded DNA.</text>
        <dbReference type="EC" id="5.6.2.2"/>
    </reaction>
</comment>
<dbReference type="PROSITE" id="PS50880">
    <property type="entry name" value="TOPRIM"/>
    <property type="match status" value="1"/>
</dbReference>
<dbReference type="GO" id="GO:0046872">
    <property type="term" value="F:metal ion binding"/>
    <property type="evidence" value="ECO:0007669"/>
    <property type="project" value="UniProtKB-KW"/>
</dbReference>
<dbReference type="InterPro" id="IPR000565">
    <property type="entry name" value="Topo_IIA_B"/>
</dbReference>
<evidence type="ECO:0000256" key="2">
    <source>
        <dbReference type="ARBA" id="ARBA00001946"/>
    </source>
</evidence>
<dbReference type="SMART" id="SM00433">
    <property type="entry name" value="TOP2c"/>
    <property type="match status" value="1"/>
</dbReference>
<dbReference type="EMBL" id="CASHTH010002004">
    <property type="protein sequence ID" value="CAI8023325.1"/>
    <property type="molecule type" value="Genomic_DNA"/>
</dbReference>